<reference evidence="2" key="3">
    <citation type="submission" date="2015-06" db="UniProtKB">
        <authorList>
            <consortium name="EnsemblProtists"/>
        </authorList>
    </citation>
    <scope>IDENTIFICATION</scope>
</reference>
<dbReference type="Proteomes" id="UP000011087">
    <property type="component" value="Unassembled WGS sequence"/>
</dbReference>
<evidence type="ECO:0000313" key="2">
    <source>
        <dbReference type="EnsemblProtists" id="EKX52434"/>
    </source>
</evidence>
<keyword evidence="3" id="KW-1185">Reference proteome</keyword>
<proteinExistence type="predicted"/>
<dbReference type="EnsemblProtists" id="EKX52434">
    <property type="protein sequence ID" value="EKX52434"/>
    <property type="gene ID" value="GUITHDRAFT_150550"/>
</dbReference>
<organism evidence="1">
    <name type="scientific">Guillardia theta (strain CCMP2712)</name>
    <name type="common">Cryptophyte</name>
    <dbReference type="NCBI Taxonomy" id="905079"/>
    <lineage>
        <taxon>Eukaryota</taxon>
        <taxon>Cryptophyceae</taxon>
        <taxon>Pyrenomonadales</taxon>
        <taxon>Geminigeraceae</taxon>
        <taxon>Guillardia</taxon>
    </lineage>
</organism>
<reference evidence="3" key="2">
    <citation type="submission" date="2012-11" db="EMBL/GenBank/DDBJ databases">
        <authorList>
            <person name="Kuo A."/>
            <person name="Curtis B.A."/>
            <person name="Tanifuji G."/>
            <person name="Burki F."/>
            <person name="Gruber A."/>
            <person name="Irimia M."/>
            <person name="Maruyama S."/>
            <person name="Arias M.C."/>
            <person name="Ball S.G."/>
            <person name="Gile G.H."/>
            <person name="Hirakawa Y."/>
            <person name="Hopkins J.F."/>
            <person name="Rensing S.A."/>
            <person name="Schmutz J."/>
            <person name="Symeonidi A."/>
            <person name="Elias M."/>
            <person name="Eveleigh R.J."/>
            <person name="Herman E.K."/>
            <person name="Klute M.J."/>
            <person name="Nakayama T."/>
            <person name="Obornik M."/>
            <person name="Reyes-Prieto A."/>
            <person name="Armbrust E.V."/>
            <person name="Aves S.J."/>
            <person name="Beiko R.G."/>
            <person name="Coutinho P."/>
            <person name="Dacks J.B."/>
            <person name="Durnford D.G."/>
            <person name="Fast N.M."/>
            <person name="Green B.R."/>
            <person name="Grisdale C."/>
            <person name="Hempe F."/>
            <person name="Henrissat B."/>
            <person name="Hoppner M.P."/>
            <person name="Ishida K.-I."/>
            <person name="Kim E."/>
            <person name="Koreny L."/>
            <person name="Kroth P.G."/>
            <person name="Liu Y."/>
            <person name="Malik S.-B."/>
            <person name="Maier U.G."/>
            <person name="McRose D."/>
            <person name="Mock T."/>
            <person name="Neilson J.A."/>
            <person name="Onodera N.T."/>
            <person name="Poole A.M."/>
            <person name="Pritham E.J."/>
            <person name="Richards T.A."/>
            <person name="Rocap G."/>
            <person name="Roy S.W."/>
            <person name="Sarai C."/>
            <person name="Schaack S."/>
            <person name="Shirato S."/>
            <person name="Slamovits C.H."/>
            <person name="Spencer D.F."/>
            <person name="Suzuki S."/>
            <person name="Worden A.Z."/>
            <person name="Zauner S."/>
            <person name="Barry K."/>
            <person name="Bell C."/>
            <person name="Bharti A.K."/>
            <person name="Crow J.A."/>
            <person name="Grimwood J."/>
            <person name="Kramer R."/>
            <person name="Lindquist E."/>
            <person name="Lucas S."/>
            <person name="Salamov A."/>
            <person name="McFadden G.I."/>
            <person name="Lane C.E."/>
            <person name="Keeling P.J."/>
            <person name="Gray M.W."/>
            <person name="Grigoriev I.V."/>
            <person name="Archibald J.M."/>
        </authorList>
    </citation>
    <scope>NUCLEOTIDE SEQUENCE</scope>
    <source>
        <strain evidence="3">CCMP2712</strain>
    </source>
</reference>
<accession>L1JVT6</accession>
<dbReference type="EMBL" id="JH992972">
    <property type="protein sequence ID" value="EKX52434.1"/>
    <property type="molecule type" value="Genomic_DNA"/>
</dbReference>
<sequence>MVSVLDELRATLEAMKARGGAAGERVPASTQKAAEELLSCLRRDAGLVQSQSSGPAIHYGMNYVDGGNSSTRAHNSTGILPYNDGGAAAHYAKLRAGGSGQHAVSAPNAMRGTEVYMKGSSWSQHY</sequence>
<dbReference type="GeneID" id="17309112"/>
<reference evidence="1 3" key="1">
    <citation type="journal article" date="2012" name="Nature">
        <title>Algal genomes reveal evolutionary mosaicism and the fate of nucleomorphs.</title>
        <authorList>
            <consortium name="DOE Joint Genome Institute"/>
            <person name="Curtis B.A."/>
            <person name="Tanifuji G."/>
            <person name="Burki F."/>
            <person name="Gruber A."/>
            <person name="Irimia M."/>
            <person name="Maruyama S."/>
            <person name="Arias M.C."/>
            <person name="Ball S.G."/>
            <person name="Gile G.H."/>
            <person name="Hirakawa Y."/>
            <person name="Hopkins J.F."/>
            <person name="Kuo A."/>
            <person name="Rensing S.A."/>
            <person name="Schmutz J."/>
            <person name="Symeonidi A."/>
            <person name="Elias M."/>
            <person name="Eveleigh R.J."/>
            <person name="Herman E.K."/>
            <person name="Klute M.J."/>
            <person name="Nakayama T."/>
            <person name="Obornik M."/>
            <person name="Reyes-Prieto A."/>
            <person name="Armbrust E.V."/>
            <person name="Aves S.J."/>
            <person name="Beiko R.G."/>
            <person name="Coutinho P."/>
            <person name="Dacks J.B."/>
            <person name="Durnford D.G."/>
            <person name="Fast N.M."/>
            <person name="Green B.R."/>
            <person name="Grisdale C.J."/>
            <person name="Hempel F."/>
            <person name="Henrissat B."/>
            <person name="Hoppner M.P."/>
            <person name="Ishida K."/>
            <person name="Kim E."/>
            <person name="Koreny L."/>
            <person name="Kroth P.G."/>
            <person name="Liu Y."/>
            <person name="Malik S.B."/>
            <person name="Maier U.G."/>
            <person name="McRose D."/>
            <person name="Mock T."/>
            <person name="Neilson J.A."/>
            <person name="Onodera N.T."/>
            <person name="Poole A.M."/>
            <person name="Pritham E.J."/>
            <person name="Richards T.A."/>
            <person name="Rocap G."/>
            <person name="Roy S.W."/>
            <person name="Sarai C."/>
            <person name="Schaack S."/>
            <person name="Shirato S."/>
            <person name="Slamovits C.H."/>
            <person name="Spencer D.F."/>
            <person name="Suzuki S."/>
            <person name="Worden A.Z."/>
            <person name="Zauner S."/>
            <person name="Barry K."/>
            <person name="Bell C."/>
            <person name="Bharti A.K."/>
            <person name="Crow J.A."/>
            <person name="Grimwood J."/>
            <person name="Kramer R."/>
            <person name="Lindquist E."/>
            <person name="Lucas S."/>
            <person name="Salamov A."/>
            <person name="McFadden G.I."/>
            <person name="Lane C.E."/>
            <person name="Keeling P.J."/>
            <person name="Gray M.W."/>
            <person name="Grigoriev I.V."/>
            <person name="Archibald J.M."/>
        </authorList>
    </citation>
    <scope>NUCLEOTIDE SEQUENCE</scope>
    <source>
        <strain evidence="1 3">CCMP2712</strain>
    </source>
</reference>
<dbReference type="AlphaFoldDB" id="L1JVT6"/>
<dbReference type="RefSeq" id="XP_005839414.1">
    <property type="nucleotide sequence ID" value="XM_005839357.1"/>
</dbReference>
<dbReference type="KEGG" id="gtt:GUITHDRAFT_150550"/>
<evidence type="ECO:0000313" key="1">
    <source>
        <dbReference type="EMBL" id="EKX52434.1"/>
    </source>
</evidence>
<dbReference type="PaxDb" id="55529-EKX52434"/>
<gene>
    <name evidence="1" type="ORF">GUITHDRAFT_150550</name>
</gene>
<dbReference type="HOGENOM" id="CLU_1985853_0_0_1"/>
<evidence type="ECO:0000313" key="3">
    <source>
        <dbReference type="Proteomes" id="UP000011087"/>
    </source>
</evidence>
<protein>
    <submittedName>
        <fullName evidence="1 2">Uncharacterized protein</fullName>
    </submittedName>
</protein>
<name>L1JVT6_GUITC</name>